<reference evidence="1 2" key="1">
    <citation type="submission" date="2019-09" db="EMBL/GenBank/DDBJ databases">
        <title>Isolation and identification of active actinomycetes.</title>
        <authorList>
            <person name="Yu Z."/>
            <person name="Han C."/>
            <person name="Yu B."/>
        </authorList>
    </citation>
    <scope>NUCLEOTIDE SEQUENCE [LARGE SCALE GENOMIC DNA]</scope>
    <source>
        <strain evidence="1 2">NEAU-H2</strain>
    </source>
</reference>
<comment type="caution">
    <text evidence="1">The sequence shown here is derived from an EMBL/GenBank/DDBJ whole genome shotgun (WGS) entry which is preliminary data.</text>
</comment>
<name>A0A7J5D146_9ACTN</name>
<proteinExistence type="predicted"/>
<dbReference type="Proteomes" id="UP000442990">
    <property type="component" value="Unassembled WGS sequence"/>
</dbReference>
<dbReference type="RefSeq" id="WP_151475030.1">
    <property type="nucleotide sequence ID" value="NZ_WBKG01000086.1"/>
</dbReference>
<gene>
    <name evidence="1" type="ORF">F8144_44135</name>
</gene>
<dbReference type="AlphaFoldDB" id="A0A7J5D146"/>
<sequence length="77" mass="8330">MLNSKIGHAPLKTGTQVDSAAAVVETSDSAAQQFVVDRQDGLPKPACRTCEVRQECTGTTEDRSRHLTLLPQLPVVR</sequence>
<evidence type="ECO:0008006" key="3">
    <source>
        <dbReference type="Google" id="ProtNLM"/>
    </source>
</evidence>
<organism evidence="1 2">
    <name type="scientific">Streptomyces triticiradicis</name>
    <dbReference type="NCBI Taxonomy" id="2651189"/>
    <lineage>
        <taxon>Bacteria</taxon>
        <taxon>Bacillati</taxon>
        <taxon>Actinomycetota</taxon>
        <taxon>Actinomycetes</taxon>
        <taxon>Kitasatosporales</taxon>
        <taxon>Streptomycetaceae</taxon>
        <taxon>Streptomyces</taxon>
    </lineage>
</organism>
<dbReference type="EMBL" id="WBKG01000086">
    <property type="protein sequence ID" value="KAB1973204.1"/>
    <property type="molecule type" value="Genomic_DNA"/>
</dbReference>
<accession>A0A7J5D146</accession>
<evidence type="ECO:0000313" key="1">
    <source>
        <dbReference type="EMBL" id="KAB1973204.1"/>
    </source>
</evidence>
<evidence type="ECO:0000313" key="2">
    <source>
        <dbReference type="Proteomes" id="UP000442990"/>
    </source>
</evidence>
<protein>
    <recommendedName>
        <fullName evidence="3">Transposase DDE domain-containing protein</fullName>
    </recommendedName>
</protein>
<keyword evidence="2" id="KW-1185">Reference proteome</keyword>